<gene>
    <name evidence="1" type="ORF">UFOPK3752_02341</name>
</gene>
<proteinExistence type="predicted"/>
<accession>A0A6J7L510</accession>
<dbReference type="AlphaFoldDB" id="A0A6J7L510"/>
<dbReference type="EMBL" id="CAFBND010000169">
    <property type="protein sequence ID" value="CAB4961983.1"/>
    <property type="molecule type" value="Genomic_DNA"/>
</dbReference>
<sequence length="255" mass="26496">MNIKKLTVVAALALAASMLAACAPNMYPSYVALGYESRASAEGTVRLQDVTDIPNTFGASPLLRTPAGNNTTARIEATANFIDGSWQIHGSWRDGFVKFNFKGWALGSLTSQIVQAVCGSDVLSCIGKSRPAPAEPTDSGHGDVWVSGGCSIFYTYYTSTNSTYPGTGIAEITLCDKGPGGNLIAGSWPTEPDSVAVSVLDTRTGLIHDASPFVGYASSGTMSNSKVSVRTRYTGVAPTTTAPAIDFTTASPSSS</sequence>
<reference evidence="1" key="1">
    <citation type="submission" date="2020-05" db="EMBL/GenBank/DDBJ databases">
        <authorList>
            <person name="Chiriac C."/>
            <person name="Salcher M."/>
            <person name="Ghai R."/>
            <person name="Kavagutti S V."/>
        </authorList>
    </citation>
    <scope>NUCLEOTIDE SEQUENCE</scope>
</reference>
<evidence type="ECO:0000313" key="1">
    <source>
        <dbReference type="EMBL" id="CAB4961983.1"/>
    </source>
</evidence>
<organism evidence="1">
    <name type="scientific">freshwater metagenome</name>
    <dbReference type="NCBI Taxonomy" id="449393"/>
    <lineage>
        <taxon>unclassified sequences</taxon>
        <taxon>metagenomes</taxon>
        <taxon>ecological metagenomes</taxon>
    </lineage>
</organism>
<name>A0A6J7L510_9ZZZZ</name>
<dbReference type="PROSITE" id="PS51257">
    <property type="entry name" value="PROKAR_LIPOPROTEIN"/>
    <property type="match status" value="1"/>
</dbReference>
<protein>
    <submittedName>
        <fullName evidence="1">Unannotated protein</fullName>
    </submittedName>
</protein>